<evidence type="ECO:0000313" key="5">
    <source>
        <dbReference type="Proteomes" id="UP001630127"/>
    </source>
</evidence>
<evidence type="ECO:0000256" key="3">
    <source>
        <dbReference type="PROSITE-ProRule" id="PRU00023"/>
    </source>
</evidence>
<name>A0ABD2Y0M1_9GENT</name>
<dbReference type="InterPro" id="IPR036770">
    <property type="entry name" value="Ankyrin_rpt-contain_sf"/>
</dbReference>
<feature type="repeat" description="ANK" evidence="3">
    <location>
        <begin position="598"/>
        <end position="630"/>
    </location>
</feature>
<dbReference type="EMBL" id="JBJUIK010000015">
    <property type="protein sequence ID" value="KAL3501043.1"/>
    <property type="molecule type" value="Genomic_DNA"/>
</dbReference>
<comment type="caution">
    <text evidence="4">The sequence shown here is derived from an EMBL/GenBank/DDBJ whole genome shotgun (WGS) entry which is preliminary data.</text>
</comment>
<feature type="repeat" description="ANK" evidence="3">
    <location>
        <begin position="565"/>
        <end position="597"/>
    </location>
</feature>
<dbReference type="Pfam" id="PF13606">
    <property type="entry name" value="Ank_3"/>
    <property type="match status" value="1"/>
</dbReference>
<organism evidence="4 5">
    <name type="scientific">Cinchona calisaya</name>
    <dbReference type="NCBI Taxonomy" id="153742"/>
    <lineage>
        <taxon>Eukaryota</taxon>
        <taxon>Viridiplantae</taxon>
        <taxon>Streptophyta</taxon>
        <taxon>Embryophyta</taxon>
        <taxon>Tracheophyta</taxon>
        <taxon>Spermatophyta</taxon>
        <taxon>Magnoliopsida</taxon>
        <taxon>eudicotyledons</taxon>
        <taxon>Gunneridae</taxon>
        <taxon>Pentapetalae</taxon>
        <taxon>asterids</taxon>
        <taxon>lamiids</taxon>
        <taxon>Gentianales</taxon>
        <taxon>Rubiaceae</taxon>
        <taxon>Cinchonoideae</taxon>
        <taxon>Cinchoneae</taxon>
        <taxon>Cinchona</taxon>
    </lineage>
</organism>
<feature type="repeat" description="ANK" evidence="3">
    <location>
        <begin position="498"/>
        <end position="530"/>
    </location>
</feature>
<keyword evidence="2 3" id="KW-0040">ANK repeat</keyword>
<evidence type="ECO:0000313" key="4">
    <source>
        <dbReference type="EMBL" id="KAL3501043.1"/>
    </source>
</evidence>
<evidence type="ECO:0008006" key="6">
    <source>
        <dbReference type="Google" id="ProtNLM"/>
    </source>
</evidence>
<dbReference type="Pfam" id="PF12796">
    <property type="entry name" value="Ank_2"/>
    <property type="match status" value="4"/>
</dbReference>
<dbReference type="InterPro" id="IPR051165">
    <property type="entry name" value="Multifunctional_ANK_Repeat"/>
</dbReference>
<dbReference type="InterPro" id="IPR002110">
    <property type="entry name" value="Ankyrin_rpt"/>
</dbReference>
<accession>A0ABD2Y0M1</accession>
<dbReference type="PANTHER" id="PTHR24123">
    <property type="entry name" value="ANKYRIN REPEAT-CONTAINING"/>
    <property type="match status" value="1"/>
</dbReference>
<proteinExistence type="predicted"/>
<dbReference type="Proteomes" id="UP001630127">
    <property type="component" value="Unassembled WGS sequence"/>
</dbReference>
<keyword evidence="5" id="KW-1185">Reference proteome</keyword>
<dbReference type="SMART" id="SM00248">
    <property type="entry name" value="ANK"/>
    <property type="match status" value="10"/>
</dbReference>
<sequence length="775" mass="83658">MTVFTSTNACAGAGAGAGAGGYLAGKQVFPVDYEARESLSQLLVDAAHANDMKSASELISNTFVDVNYMGTVFLKARKTEIVLDDENACQVRVEFEEFKTEVTALFLAAHNGNVTLVRKLLSAGANVNQKMFRGYATTAAVREGHVEILKMLLSGGASQSACEEALLEACYLGRARPAELLMASDMVRPHVAVHALVTASFRGFKDFVETLIKCGVDINAKARVLLQSSKPALHANVDCNSLAAAILGRQISVVRLLLQVGARTDVTVRLGAWSWDAATGEEFRVGAGLAEPYNVTWCAVEFFESGGCILQMLLQHLSPNIPHLGRTIIHHAMLCGNVRAVEVLLGCGADAEFPVKTSRQTEFRPIHMASQLGLAGAVHHLINAGCELNSRTESGETALMISARYKSEECLKLLTAAGADFGLSNLAGQCAKSIAGSMRWAYGFQLAVLDVIRYGKIARSSNAAIFSSLLFVTQANDIEALAKLLMQPEINLNEQDENGFSAVMAAAAGGNVEAFRLLVHTGADVNLPNVYGETAISLSQKHQNSNVFEKVMLDYLHTKGNNSYGGSSTLHRAAHSGDLNLVRTLTTEGYDINLSDCDGYTPLMLAARLGNKSMCELLICYGARCDIENEKLETALSLARKNSNGKDAELVILDELARTLVLGGAHVKKHIKQGKGTPHRKVLKMVETTGVLRWGKSRKRNVICRGAEVGPSATFRQNRQKKLDADDPGVFRVITTKNKEVHFVCEGGIEMAELWARGIRLVTREAIFGKKPGDM</sequence>
<reference evidence="4 5" key="1">
    <citation type="submission" date="2024-11" db="EMBL/GenBank/DDBJ databases">
        <title>A near-complete genome assembly of Cinchona calisaya.</title>
        <authorList>
            <person name="Lian D.C."/>
            <person name="Zhao X.W."/>
            <person name="Wei L."/>
        </authorList>
    </citation>
    <scope>NUCLEOTIDE SEQUENCE [LARGE SCALE GENOMIC DNA]</scope>
    <source>
        <tissue evidence="4">Nenye</tissue>
    </source>
</reference>
<dbReference type="Gene3D" id="1.25.40.20">
    <property type="entry name" value="Ankyrin repeat-containing domain"/>
    <property type="match status" value="5"/>
</dbReference>
<evidence type="ECO:0000256" key="1">
    <source>
        <dbReference type="ARBA" id="ARBA00022737"/>
    </source>
</evidence>
<protein>
    <recommendedName>
        <fullName evidence="6">Ankyrin-3</fullName>
    </recommendedName>
</protein>
<dbReference type="SUPFAM" id="SSF48403">
    <property type="entry name" value="Ankyrin repeat"/>
    <property type="match status" value="2"/>
</dbReference>
<evidence type="ECO:0000256" key="2">
    <source>
        <dbReference type="ARBA" id="ARBA00023043"/>
    </source>
</evidence>
<dbReference type="PROSITE" id="PS50297">
    <property type="entry name" value="ANK_REP_REGION"/>
    <property type="match status" value="5"/>
</dbReference>
<feature type="repeat" description="ANK" evidence="3">
    <location>
        <begin position="324"/>
        <end position="356"/>
    </location>
</feature>
<feature type="repeat" description="ANK" evidence="3">
    <location>
        <begin position="100"/>
        <end position="132"/>
    </location>
</feature>
<dbReference type="PROSITE" id="PS50088">
    <property type="entry name" value="ANK_REPEAT"/>
    <property type="match status" value="6"/>
</dbReference>
<gene>
    <name evidence="4" type="ORF">ACH5RR_035492</name>
</gene>
<dbReference type="AlphaFoldDB" id="A0ABD2Y0M1"/>
<dbReference type="PANTHER" id="PTHR24123:SF95">
    <property type="entry name" value="ANKYRIN-2-LIKE"/>
    <property type="match status" value="1"/>
</dbReference>
<feature type="repeat" description="ANK" evidence="3">
    <location>
        <begin position="394"/>
        <end position="426"/>
    </location>
</feature>
<keyword evidence="1" id="KW-0677">Repeat</keyword>